<evidence type="ECO:0000313" key="6">
    <source>
        <dbReference type="EMBL" id="TYB49004.1"/>
    </source>
</evidence>
<evidence type="ECO:0000256" key="2">
    <source>
        <dbReference type="ARBA" id="ARBA00022448"/>
    </source>
</evidence>
<protein>
    <submittedName>
        <fullName evidence="6">ATP-binding cassette domain-containing protein</fullName>
    </submittedName>
</protein>
<dbReference type="Proteomes" id="UP000323380">
    <property type="component" value="Unassembled WGS sequence"/>
</dbReference>
<feature type="domain" description="ABC transporter" evidence="5">
    <location>
        <begin position="4"/>
        <end position="229"/>
    </location>
</feature>
<evidence type="ECO:0000259" key="5">
    <source>
        <dbReference type="PROSITE" id="PS50893"/>
    </source>
</evidence>
<dbReference type="InterPro" id="IPR027417">
    <property type="entry name" value="P-loop_NTPase"/>
</dbReference>
<dbReference type="InterPro" id="IPR003593">
    <property type="entry name" value="AAA+_ATPase"/>
</dbReference>
<name>A0A5D0NXU4_9ACTN</name>
<evidence type="ECO:0000256" key="3">
    <source>
        <dbReference type="ARBA" id="ARBA00022741"/>
    </source>
</evidence>
<keyword evidence="2" id="KW-0813">Transport</keyword>
<dbReference type="Pfam" id="PF00005">
    <property type="entry name" value="ABC_tran"/>
    <property type="match status" value="1"/>
</dbReference>
<dbReference type="PANTHER" id="PTHR43335:SF4">
    <property type="entry name" value="ABC TRANSPORTER, ATP-BINDING PROTEIN"/>
    <property type="match status" value="1"/>
</dbReference>
<dbReference type="GO" id="GO:0005524">
    <property type="term" value="F:ATP binding"/>
    <property type="evidence" value="ECO:0007669"/>
    <property type="project" value="UniProtKB-KW"/>
</dbReference>
<dbReference type="InterPro" id="IPR003439">
    <property type="entry name" value="ABC_transporter-like_ATP-bd"/>
</dbReference>
<dbReference type="SMART" id="SM00382">
    <property type="entry name" value="AAA"/>
    <property type="match status" value="1"/>
</dbReference>
<evidence type="ECO:0000313" key="7">
    <source>
        <dbReference type="Proteomes" id="UP000323380"/>
    </source>
</evidence>
<proteinExistence type="inferred from homology"/>
<dbReference type="PROSITE" id="PS50893">
    <property type="entry name" value="ABC_TRANSPORTER_2"/>
    <property type="match status" value="1"/>
</dbReference>
<organism evidence="6 7">
    <name type="scientific">Actinomadura chibensis</name>
    <dbReference type="NCBI Taxonomy" id="392828"/>
    <lineage>
        <taxon>Bacteria</taxon>
        <taxon>Bacillati</taxon>
        <taxon>Actinomycetota</taxon>
        <taxon>Actinomycetes</taxon>
        <taxon>Streptosporangiales</taxon>
        <taxon>Thermomonosporaceae</taxon>
        <taxon>Actinomadura</taxon>
    </lineage>
</organism>
<keyword evidence="4 6" id="KW-0067">ATP-binding</keyword>
<evidence type="ECO:0000256" key="1">
    <source>
        <dbReference type="ARBA" id="ARBA00005417"/>
    </source>
</evidence>
<dbReference type="EMBL" id="VSFG01000001">
    <property type="protein sequence ID" value="TYB49004.1"/>
    <property type="molecule type" value="Genomic_DNA"/>
</dbReference>
<accession>A0A5D0NXU4</accession>
<comment type="caution">
    <text evidence="6">The sequence shown here is derived from an EMBL/GenBank/DDBJ whole genome shotgun (WGS) entry which is preliminary data.</text>
</comment>
<gene>
    <name evidence="6" type="ORF">FXF69_07615</name>
</gene>
<dbReference type="RefSeq" id="WP_067897304.1">
    <property type="nucleotide sequence ID" value="NZ_VSFG01000001.1"/>
</dbReference>
<dbReference type="SUPFAM" id="SSF52540">
    <property type="entry name" value="P-loop containing nucleoside triphosphate hydrolases"/>
    <property type="match status" value="1"/>
</dbReference>
<keyword evidence="7" id="KW-1185">Reference proteome</keyword>
<dbReference type="Gene3D" id="3.40.50.300">
    <property type="entry name" value="P-loop containing nucleotide triphosphate hydrolases"/>
    <property type="match status" value="1"/>
</dbReference>
<dbReference type="InterPro" id="IPR017871">
    <property type="entry name" value="ABC_transporter-like_CS"/>
</dbReference>
<sequence>MTTIEVRGLTKRYGPETVVDDLSFTVEPGTVTGFLGPNGAGKSTTMRMILGLTTPTSGTVRVGGREYARLPVPLTEVGALLDAGAMHPGRRADDHLLAIAQSNGIPRTRVGQVLGLVGLEKVARKRAGGFSLGMRQRLGIAAALLGDPRVLIFDEPVNGLDPEGIRWIRGFMRGLAAEGRSVLCSSHLMSEMALTADHLVVIGKGRLIADTGMSEFTRANGEGTVLVRAESTDDLARHLTAAGGTVRRGPDEALIVSGMDSAEIGRLASYHGVALSELTPQAPSLEDVFMAMTKDSVEYQGAPA</sequence>
<keyword evidence="3" id="KW-0547">Nucleotide-binding</keyword>
<comment type="similarity">
    <text evidence="1">Belongs to the ABC transporter superfamily.</text>
</comment>
<evidence type="ECO:0000256" key="4">
    <source>
        <dbReference type="ARBA" id="ARBA00022840"/>
    </source>
</evidence>
<dbReference type="GO" id="GO:0016887">
    <property type="term" value="F:ATP hydrolysis activity"/>
    <property type="evidence" value="ECO:0007669"/>
    <property type="project" value="InterPro"/>
</dbReference>
<dbReference type="PANTHER" id="PTHR43335">
    <property type="entry name" value="ABC TRANSPORTER, ATP-BINDING PROTEIN"/>
    <property type="match status" value="1"/>
</dbReference>
<dbReference type="PROSITE" id="PS00211">
    <property type="entry name" value="ABC_TRANSPORTER_1"/>
    <property type="match status" value="1"/>
</dbReference>
<dbReference type="AlphaFoldDB" id="A0A5D0NXU4"/>
<dbReference type="STRING" id="1220554.GCA_001552135_05449"/>
<reference evidence="6 7" key="1">
    <citation type="submission" date="2019-08" db="EMBL/GenBank/DDBJ databases">
        <title>Actinomadura sp. nov. CYP1-5 isolated from mountain soil.</title>
        <authorList>
            <person name="Songsumanus A."/>
            <person name="Kuncharoen N."/>
            <person name="Kudo T."/>
            <person name="Yuki M."/>
            <person name="Igarashi Y."/>
            <person name="Tanasupawat S."/>
        </authorList>
    </citation>
    <scope>NUCLEOTIDE SEQUENCE [LARGE SCALE GENOMIC DNA]</scope>
    <source>
        <strain evidence="6 7">JCM 14158</strain>
    </source>
</reference>